<dbReference type="InterPro" id="IPR029058">
    <property type="entry name" value="AB_hydrolase_fold"/>
</dbReference>
<feature type="signal peptide" evidence="6">
    <location>
        <begin position="1"/>
        <end position="21"/>
    </location>
</feature>
<dbReference type="OrthoDB" id="443318at2759"/>
<dbReference type="PANTHER" id="PTHR11802:SF479">
    <property type="entry name" value="CARBOXYPEPTIDASE"/>
    <property type="match status" value="1"/>
</dbReference>
<dbReference type="Gene3D" id="3.40.50.1820">
    <property type="entry name" value="alpha/beta hydrolase"/>
    <property type="match status" value="1"/>
</dbReference>
<evidence type="ECO:0000256" key="6">
    <source>
        <dbReference type="SAM" id="SignalP"/>
    </source>
</evidence>
<keyword evidence="6" id="KW-0732">Signal</keyword>
<name>A0A167P0P1_CALVF</name>
<comment type="similarity">
    <text evidence="1">Belongs to the peptidase S10 family.</text>
</comment>
<evidence type="ECO:0000313" key="8">
    <source>
        <dbReference type="Proteomes" id="UP000076738"/>
    </source>
</evidence>
<dbReference type="GO" id="GO:0004185">
    <property type="term" value="F:serine-type carboxypeptidase activity"/>
    <property type="evidence" value="ECO:0007669"/>
    <property type="project" value="InterPro"/>
</dbReference>
<keyword evidence="2" id="KW-0121">Carboxypeptidase</keyword>
<gene>
    <name evidence="7" type="ORF">CALVIDRAFT_526169</name>
</gene>
<keyword evidence="4 7" id="KW-0378">Hydrolase</keyword>
<protein>
    <submittedName>
        <fullName evidence="7">Alpha/beta-hydrolase</fullName>
    </submittedName>
</protein>
<reference evidence="7 8" key="1">
    <citation type="journal article" date="2016" name="Mol. Biol. Evol.">
        <title>Comparative Genomics of Early-Diverging Mushroom-Forming Fungi Provides Insights into the Origins of Lignocellulose Decay Capabilities.</title>
        <authorList>
            <person name="Nagy L.G."/>
            <person name="Riley R."/>
            <person name="Tritt A."/>
            <person name="Adam C."/>
            <person name="Daum C."/>
            <person name="Floudas D."/>
            <person name="Sun H."/>
            <person name="Yadav J.S."/>
            <person name="Pangilinan J."/>
            <person name="Larsson K.H."/>
            <person name="Matsuura K."/>
            <person name="Barry K."/>
            <person name="Labutti K."/>
            <person name="Kuo R."/>
            <person name="Ohm R.A."/>
            <person name="Bhattacharya S.S."/>
            <person name="Shirouzu T."/>
            <person name="Yoshinaga Y."/>
            <person name="Martin F.M."/>
            <person name="Grigoriev I.V."/>
            <person name="Hibbett D.S."/>
        </authorList>
    </citation>
    <scope>NUCLEOTIDE SEQUENCE [LARGE SCALE GENOMIC DNA]</scope>
    <source>
        <strain evidence="7 8">TUFC12733</strain>
    </source>
</reference>
<feature type="chain" id="PRO_5007890914" evidence="6">
    <location>
        <begin position="22"/>
        <end position="510"/>
    </location>
</feature>
<dbReference type="AlphaFoldDB" id="A0A167P0P1"/>
<keyword evidence="5" id="KW-0325">Glycoprotein</keyword>
<proteinExistence type="inferred from homology"/>
<keyword evidence="3" id="KW-0645">Protease</keyword>
<evidence type="ECO:0000256" key="5">
    <source>
        <dbReference type="ARBA" id="ARBA00023180"/>
    </source>
</evidence>
<evidence type="ECO:0000256" key="1">
    <source>
        <dbReference type="ARBA" id="ARBA00009431"/>
    </source>
</evidence>
<accession>A0A167P0P1</accession>
<evidence type="ECO:0000256" key="3">
    <source>
        <dbReference type="ARBA" id="ARBA00022670"/>
    </source>
</evidence>
<sequence length="510" mass="55369">MYNAFSALLSLLVILSSFATAAPVEGAVAGWPWSLWVPKLPITHYPRPFWFPALPEPRWTYPLPPLSSGQPSNPNAPPFPPAASQFYVNSSALPLIDFDLPPSWAGLLPVSQNAGETKKLFFWYWPSTAEGGSNSLTIWLNGGPGCSSLTGFLMENGPISFKSGNGPILNPYGWTTASDMIWIDQPVGTGYSVGTNDITTMPQLADQFYEFLQNFYATFPALLSKPLTLAGESYSGKYLPYIAERILATPSVLDIKLSGILVSDGTWSDFVNSQQIPSAAYAAEFQTALNITDDVVSQLKNMSSACGFDSVMSQIQYPPAGPISIPADAYTDACDTWDYMLYSSGNPCLSPYDVDATCPLGADNTPAYFSRPDVQQLLHVPNLTFIECATSPVFNTPDGYDTSPYSQTLLPGLLPHLPKGITIEHGYRDALLIHYGDRIWLQNMTWGGEQGFRSQPSGQIQSIAGESAATYATERGITYIELPGAGHLVPYDQPATALHIFKYVLGQGSL</sequence>
<dbReference type="GO" id="GO:0006508">
    <property type="term" value="P:proteolysis"/>
    <property type="evidence" value="ECO:0007669"/>
    <property type="project" value="UniProtKB-KW"/>
</dbReference>
<evidence type="ECO:0000313" key="7">
    <source>
        <dbReference type="EMBL" id="KZO98295.1"/>
    </source>
</evidence>
<dbReference type="Proteomes" id="UP000076738">
    <property type="component" value="Unassembled WGS sequence"/>
</dbReference>
<dbReference type="PANTHER" id="PTHR11802">
    <property type="entry name" value="SERINE PROTEASE FAMILY S10 SERINE CARBOXYPEPTIDASE"/>
    <property type="match status" value="1"/>
</dbReference>
<dbReference type="SUPFAM" id="SSF53474">
    <property type="entry name" value="alpha/beta-Hydrolases"/>
    <property type="match status" value="1"/>
</dbReference>
<keyword evidence="8" id="KW-1185">Reference proteome</keyword>
<organism evidence="7 8">
    <name type="scientific">Calocera viscosa (strain TUFC12733)</name>
    <dbReference type="NCBI Taxonomy" id="1330018"/>
    <lineage>
        <taxon>Eukaryota</taxon>
        <taxon>Fungi</taxon>
        <taxon>Dikarya</taxon>
        <taxon>Basidiomycota</taxon>
        <taxon>Agaricomycotina</taxon>
        <taxon>Dacrymycetes</taxon>
        <taxon>Dacrymycetales</taxon>
        <taxon>Dacrymycetaceae</taxon>
        <taxon>Calocera</taxon>
    </lineage>
</organism>
<dbReference type="InterPro" id="IPR001563">
    <property type="entry name" value="Peptidase_S10"/>
</dbReference>
<dbReference type="EMBL" id="KV417276">
    <property type="protein sequence ID" value="KZO98295.1"/>
    <property type="molecule type" value="Genomic_DNA"/>
</dbReference>
<dbReference type="Pfam" id="PF00450">
    <property type="entry name" value="Peptidase_S10"/>
    <property type="match status" value="1"/>
</dbReference>
<evidence type="ECO:0000256" key="4">
    <source>
        <dbReference type="ARBA" id="ARBA00022801"/>
    </source>
</evidence>
<evidence type="ECO:0000256" key="2">
    <source>
        <dbReference type="ARBA" id="ARBA00022645"/>
    </source>
</evidence>
<dbReference type="PRINTS" id="PR00724">
    <property type="entry name" value="CRBOXYPTASEC"/>
</dbReference>